<organism evidence="6 7">
    <name type="scientific">Xiphophorus maculatus</name>
    <name type="common">Southern platyfish</name>
    <name type="synonym">Platypoecilus maculatus</name>
    <dbReference type="NCBI Taxonomy" id="8083"/>
    <lineage>
        <taxon>Eukaryota</taxon>
        <taxon>Metazoa</taxon>
        <taxon>Chordata</taxon>
        <taxon>Craniata</taxon>
        <taxon>Vertebrata</taxon>
        <taxon>Euteleostomi</taxon>
        <taxon>Actinopterygii</taxon>
        <taxon>Neopterygii</taxon>
        <taxon>Teleostei</taxon>
        <taxon>Neoteleostei</taxon>
        <taxon>Acanthomorphata</taxon>
        <taxon>Ovalentaria</taxon>
        <taxon>Atherinomorphae</taxon>
        <taxon>Cyprinodontiformes</taxon>
        <taxon>Poeciliidae</taxon>
        <taxon>Poeciliinae</taxon>
        <taxon>Xiphophorus</taxon>
    </lineage>
</organism>
<evidence type="ECO:0000259" key="5">
    <source>
        <dbReference type="PROSITE" id="PS00028"/>
    </source>
</evidence>
<feature type="region of interest" description="Disordered" evidence="4">
    <location>
        <begin position="673"/>
        <end position="719"/>
    </location>
</feature>
<dbReference type="PROSITE" id="PS00028">
    <property type="entry name" value="ZINC_FINGER_C2H2_1"/>
    <property type="match status" value="1"/>
</dbReference>
<feature type="compositionally biased region" description="Basic and acidic residues" evidence="4">
    <location>
        <begin position="354"/>
        <end position="380"/>
    </location>
</feature>
<dbReference type="OrthoDB" id="4822at2759"/>
<dbReference type="Proteomes" id="UP000002852">
    <property type="component" value="Unassembled WGS sequence"/>
</dbReference>
<dbReference type="PANTHER" id="PTHR17614">
    <property type="entry name" value="ZINC FINGER-CONTAINING"/>
    <property type="match status" value="1"/>
</dbReference>
<feature type="compositionally biased region" description="Low complexity" evidence="4">
    <location>
        <begin position="1146"/>
        <end position="1158"/>
    </location>
</feature>
<keyword evidence="2" id="KW-0863">Zinc-finger</keyword>
<evidence type="ECO:0000256" key="2">
    <source>
        <dbReference type="ARBA" id="ARBA00022771"/>
    </source>
</evidence>
<reference evidence="6" key="3">
    <citation type="submission" date="2025-08" db="UniProtKB">
        <authorList>
            <consortium name="Ensembl"/>
        </authorList>
    </citation>
    <scope>IDENTIFICATION</scope>
    <source>
        <strain evidence="6">JP 163 A</strain>
    </source>
</reference>
<dbReference type="SUPFAM" id="SSF57667">
    <property type="entry name" value="beta-beta-alpha zinc fingers"/>
    <property type="match status" value="1"/>
</dbReference>
<feature type="region of interest" description="Disordered" evidence="4">
    <location>
        <begin position="332"/>
        <end position="401"/>
    </location>
</feature>
<evidence type="ECO:0000256" key="3">
    <source>
        <dbReference type="ARBA" id="ARBA00022833"/>
    </source>
</evidence>
<feature type="region of interest" description="Disordered" evidence="4">
    <location>
        <begin position="36"/>
        <end position="71"/>
    </location>
</feature>
<dbReference type="KEGG" id="xma:111608208"/>
<dbReference type="GeneTree" id="ENSGT00940000160479"/>
<evidence type="ECO:0000256" key="1">
    <source>
        <dbReference type="ARBA" id="ARBA00022723"/>
    </source>
</evidence>
<reference evidence="7" key="1">
    <citation type="submission" date="2012-01" db="EMBL/GenBank/DDBJ databases">
        <authorList>
            <person name="Walter R."/>
            <person name="Schartl M."/>
            <person name="Warren W."/>
        </authorList>
    </citation>
    <scope>NUCLEOTIDE SEQUENCE [LARGE SCALE GENOMIC DNA]</scope>
    <source>
        <strain evidence="7">JP 163 A</strain>
    </source>
</reference>
<evidence type="ECO:0000256" key="4">
    <source>
        <dbReference type="SAM" id="MobiDB-lite"/>
    </source>
</evidence>
<reference evidence="6" key="4">
    <citation type="submission" date="2025-09" db="UniProtKB">
        <authorList>
            <consortium name="Ensembl"/>
        </authorList>
    </citation>
    <scope>IDENTIFICATION</scope>
    <source>
        <strain evidence="6">JP 163 A</strain>
    </source>
</reference>
<keyword evidence="7" id="KW-1185">Reference proteome</keyword>
<feature type="compositionally biased region" description="Polar residues" evidence="4">
    <location>
        <begin position="609"/>
        <end position="622"/>
    </location>
</feature>
<dbReference type="GO" id="GO:0005634">
    <property type="term" value="C:nucleus"/>
    <property type="evidence" value="ECO:0007669"/>
    <property type="project" value="TreeGrafter"/>
</dbReference>
<evidence type="ECO:0000313" key="7">
    <source>
        <dbReference type="Proteomes" id="UP000002852"/>
    </source>
</evidence>
<feature type="compositionally biased region" description="Basic residues" evidence="4">
    <location>
        <begin position="687"/>
        <end position="707"/>
    </location>
</feature>
<keyword evidence="1" id="KW-0479">Metal-binding</keyword>
<name>A0A3B5R9U3_XIPMA</name>
<feature type="region of interest" description="Disordered" evidence="4">
    <location>
        <begin position="1141"/>
        <end position="1173"/>
    </location>
</feature>
<dbReference type="InterPro" id="IPR036236">
    <property type="entry name" value="Znf_C2H2_sf"/>
</dbReference>
<dbReference type="GeneID" id="111608208"/>
<dbReference type="OMA" id="SSPEWWT"/>
<keyword evidence="3" id="KW-0862">Zinc</keyword>
<protein>
    <submittedName>
        <fullName evidence="6">G patch domain-containing protein 8-like</fullName>
    </submittedName>
</protein>
<feature type="region of interest" description="Disordered" evidence="4">
    <location>
        <begin position="907"/>
        <end position="927"/>
    </location>
</feature>
<accession>A0A3B5R9U3</accession>
<proteinExistence type="predicted"/>
<dbReference type="GO" id="GO:0008270">
    <property type="term" value="F:zinc ion binding"/>
    <property type="evidence" value="ECO:0007669"/>
    <property type="project" value="UniProtKB-KW"/>
</dbReference>
<evidence type="ECO:0000313" key="6">
    <source>
        <dbReference type="Ensembl" id="ENSXMAP00000039670.1"/>
    </source>
</evidence>
<dbReference type="InterPro" id="IPR052445">
    <property type="entry name" value="ZnF-G_patch_domain"/>
</dbReference>
<dbReference type="RefSeq" id="XP_023187412.1">
    <property type="nucleotide sequence ID" value="XM_023331644.1"/>
</dbReference>
<dbReference type="InterPro" id="IPR013087">
    <property type="entry name" value="Znf_C2H2_type"/>
</dbReference>
<dbReference type="PANTHER" id="PTHR17614:SF12">
    <property type="entry name" value="ZINC FINGER PROTEIN 804B"/>
    <property type="match status" value="1"/>
</dbReference>
<dbReference type="STRING" id="8083.ENSXMAP00000039670"/>
<dbReference type="Ensembl" id="ENSXMAT00000031582.1">
    <property type="protein sequence ID" value="ENSXMAP00000039670.1"/>
    <property type="gene ID" value="ENSXMAG00000026284.1"/>
</dbReference>
<feature type="region of interest" description="Disordered" evidence="4">
    <location>
        <begin position="599"/>
        <end position="633"/>
    </location>
</feature>
<dbReference type="InParanoid" id="A0A3B5R9U3"/>
<reference evidence="7" key="2">
    <citation type="journal article" date="2013" name="Nat. Genet.">
        <title>The genome of the platyfish, Xiphophorus maculatus, provides insights into evolutionary adaptation and several complex traits.</title>
        <authorList>
            <person name="Schartl M."/>
            <person name="Walter R.B."/>
            <person name="Shen Y."/>
            <person name="Garcia T."/>
            <person name="Catchen J."/>
            <person name="Amores A."/>
            <person name="Braasch I."/>
            <person name="Chalopin D."/>
            <person name="Volff J.N."/>
            <person name="Lesch K.P."/>
            <person name="Bisazza A."/>
            <person name="Minx P."/>
            <person name="Hillier L."/>
            <person name="Wilson R.K."/>
            <person name="Fuerstenberg S."/>
            <person name="Boore J."/>
            <person name="Searle S."/>
            <person name="Postlethwait J.H."/>
            <person name="Warren W.C."/>
        </authorList>
    </citation>
    <scope>NUCLEOTIDE SEQUENCE [LARGE SCALE GENOMIC DNA]</scope>
    <source>
        <strain evidence="7">JP 163 A</strain>
    </source>
</reference>
<feature type="domain" description="C2H2-type" evidence="5">
    <location>
        <begin position="137"/>
        <end position="159"/>
    </location>
</feature>
<sequence>MNPSLSSGAPQALTHLFQPDRRTACQTQTEEFEHWSETFTPAAPPGRTGHRPPLRPVEGEPTATRLMGPKPRDPSGMACSACYYLVISSTHLSNGHFRRVKGVFRGPLCPTGSSDSPECTERALGCSVEDLKSLFYCELCDKQYLRHQEFDNHINSYDHAHKQRLKELQHREFVRNVASKSWKDQRKQEKALRRLHQLAQLQQESQRVPRRTYGLRRAVKAFSQMQEKDVDQRSCSSEDNSKACDQLQQITTTDSRTFSHQSDHSCQSLSQISLATALQESPLIHSPSHTDSPALHPQSCHSFCHQLPSPTTGRVGGRLGVSFCFSRRGPRLEPSASVFSDLEEEEREKRKQMKERVKAIMEDIGRERGEADESEKDKSSSDSVLLRDTQPIPGELARKEEQMERFPISAAVSDNHSQDLLDSQSQTSMTVCGTALAVSHMDTTQKDRVAERHQETLRKRAGSDFLYVQGKDGSTRLRWPVSLLKFTKSQPQISYSCKPLCTNLRPAERLSEDLRESQQKLLCVLSGELNPFVPSVHTADAHSCLQGQERHEIRTHRQVKNEQHINVETEAHLLLENKNLPSPETESDKGKCMLSEENCEGAAPHPFDPTQSDSSDTNSQNPPGGRLEGAGGIRKRAITTLSCKLESVTHPGTQGMCISPSRCECGSETIHKSARAPESHVGVPKVSPRKRKTNTKKHKLVKKKKKKDNKERSSKNQRLAKCKVRSVVSAVCRAVDTEETWAKKRRQRKKRVRGVAGAGSDCLLGRCVAEPVSVSVRKRRSHRSRCGKFKSELDTEQTEPYRVFTRLRDTVGERERAGDTAVFPWRSHFSFRSLSPGCNSTAFWERGHHGNPRSFIDFCYPDNSCGSGPIKKKKLFHRDREFIHGESWKSGRRSGCRDRGLTLDPQQREWTRGASAGGSQEGRLKTGWSPKYKSAEWDHERRLNPNPCCWSKRHEKPEDVDWDRSSIDRWTFGSSDSWEDRETSRSISCTKSICDNRDSPCSTWRCGGSRRSSSRHLSSPEWWASQHPSNCHIAIGAQGSRCHSPRSCSPCSSTSLSELSCEWSKSSTCSGITVDRLSVSSCKASSMFADISLETRKHSNPKFTPSMLSVSQSFPQILRLKGPNLNCDRNHLLLKETSSQLDHLPSASDATSISDTTSPELHPSKTLPQTGSKTLTLPLIGKLPAIQRKAKEKKGLLERSLEKKREEEAKIHEALGTEGVSSICPLNTAESNASSIQNLCLQEIKADDKHTDVETTTPISFSAEEMDKYRVLQEQAREHMQKVLEKIQESPDIHTETSYTHGTRTDSCFISQEQYKPVPLHSLMEPQLIHPDLLQRQVQHSFHVSLPMTQESFTHPVTLGVPNPNPLPPSPALSNLHHIILQHTALSMDPHVASTSSTSTSLQHSSPLSPSLPHPLHFTPFPITSLLPSILFSHHPIPFLSHAPAFHTSPLTPLSPVSLQPLNSRPFIDQSWPMHFQQKAI</sequence>